<evidence type="ECO:0000313" key="2">
    <source>
        <dbReference type="Proteomes" id="UP000306420"/>
    </source>
</evidence>
<dbReference type="AlphaFoldDB" id="A0A5R9DVN6"/>
<proteinExistence type="predicted"/>
<reference evidence="1 2" key="1">
    <citation type="submission" date="2019-05" db="EMBL/GenBank/DDBJ databases">
        <title>The metagenome of a microbial culture collection derived from dairy environment covers the genomic content of the human microbiome.</title>
        <authorList>
            <person name="Roder T."/>
            <person name="Wuthrich D."/>
            <person name="Sattari Z."/>
            <person name="Von Ah U."/>
            <person name="Bar C."/>
            <person name="Ronchi F."/>
            <person name="Macpherson A.J."/>
            <person name="Ganal-Vonarburg S.C."/>
            <person name="Bruggmann R."/>
            <person name="Vergeres G."/>
        </authorList>
    </citation>
    <scope>NUCLEOTIDE SEQUENCE [LARGE SCALE GENOMIC DNA]</scope>
    <source>
        <strain evidence="1 2">FAM 24227</strain>
    </source>
</reference>
<comment type="caution">
    <text evidence="1">The sequence shown here is derived from an EMBL/GenBank/DDBJ whole genome shotgun (WGS) entry which is preliminary data.</text>
</comment>
<name>A0A5R9DVN6_9LACT</name>
<sequence>MMKRLMKLMVGFSLLFFISMGEVGHAQSLEGQREEVIESFMMGITQDFSYEEVDAYLSEEEARILETGETRSLSSYGIDGNHSTGQSLELVEYLTNYLNSQTDESDEADLYPYAVDFSELPEEMRFYHEGKEKFIVKKNGGQPTIYENEYNAYATHVKLIREFNGRLEDNATQTFAVYPSDEIARDINVNTAVVVQELSAHRTDYVFYFFYNKYGTLSMIKWDLEKPVGEYAEYTTRETYEELTGNTESSASSDWSLPHDWRMLSPRRKDVPPVAWVLTSVGDGETIAIEPVYQGEGVVSGFINPNYSVEVTTKNVFTDEMSAVFAATPDSSGYFTVDPNATIGTPPTIKVLNESGQNVYEMELGIYQYRPTALEHESGYLTLERYFVDQGYVEGYTYPNAEVKVTHVNGYATTMENAVADSNGYFHVEGFRHQNNLTTTVITVTHPETGEEILVAPYPWTEWELENAEW</sequence>
<gene>
    <name evidence="1" type="ORF">FEZ33_07200</name>
</gene>
<dbReference type="EMBL" id="VBSP01000023">
    <property type="protein sequence ID" value="TLQ40884.1"/>
    <property type="molecule type" value="Genomic_DNA"/>
</dbReference>
<dbReference type="Proteomes" id="UP000306420">
    <property type="component" value="Unassembled WGS sequence"/>
</dbReference>
<protein>
    <submittedName>
        <fullName evidence="1">Uncharacterized protein</fullName>
    </submittedName>
</protein>
<dbReference type="RefSeq" id="WP_138404727.1">
    <property type="nucleotide sequence ID" value="NZ_VBSP01000023.1"/>
</dbReference>
<accession>A0A5R9DVN6</accession>
<evidence type="ECO:0000313" key="1">
    <source>
        <dbReference type="EMBL" id="TLQ40884.1"/>
    </source>
</evidence>
<organism evidence="1 2">
    <name type="scientific">Ruoffia tabacinasalis</name>
    <dbReference type="NCBI Taxonomy" id="87458"/>
    <lineage>
        <taxon>Bacteria</taxon>
        <taxon>Bacillati</taxon>
        <taxon>Bacillota</taxon>
        <taxon>Bacilli</taxon>
        <taxon>Lactobacillales</taxon>
        <taxon>Aerococcaceae</taxon>
        <taxon>Ruoffia</taxon>
    </lineage>
</organism>
<dbReference type="OrthoDB" id="2140600at2"/>